<dbReference type="AlphaFoldDB" id="A0A803KNI1"/>
<evidence type="ECO:0000313" key="2">
    <source>
        <dbReference type="EnsemblPlants" id="AUR62000587-RA:cds"/>
    </source>
</evidence>
<accession>A0A803KNI1</accession>
<evidence type="ECO:0000259" key="1">
    <source>
        <dbReference type="Pfam" id="PF14244"/>
    </source>
</evidence>
<organism evidence="2 3">
    <name type="scientific">Chenopodium quinoa</name>
    <name type="common">Quinoa</name>
    <dbReference type="NCBI Taxonomy" id="63459"/>
    <lineage>
        <taxon>Eukaryota</taxon>
        <taxon>Viridiplantae</taxon>
        <taxon>Streptophyta</taxon>
        <taxon>Embryophyta</taxon>
        <taxon>Tracheophyta</taxon>
        <taxon>Spermatophyta</taxon>
        <taxon>Magnoliopsida</taxon>
        <taxon>eudicotyledons</taxon>
        <taxon>Gunneridae</taxon>
        <taxon>Pentapetalae</taxon>
        <taxon>Caryophyllales</taxon>
        <taxon>Chenopodiaceae</taxon>
        <taxon>Chenopodioideae</taxon>
        <taxon>Atripliceae</taxon>
        <taxon>Chenopodium</taxon>
    </lineage>
</organism>
<dbReference type="Gramene" id="AUR62000587-RA">
    <property type="protein sequence ID" value="AUR62000587-RA:cds"/>
    <property type="gene ID" value="AUR62000587"/>
</dbReference>
<protein>
    <recommendedName>
        <fullName evidence="1">Retrotransposon Copia-like N-terminal domain-containing protein</fullName>
    </recommendedName>
</protein>
<evidence type="ECO:0000313" key="3">
    <source>
        <dbReference type="Proteomes" id="UP000596660"/>
    </source>
</evidence>
<reference evidence="2" key="2">
    <citation type="submission" date="2021-03" db="UniProtKB">
        <authorList>
            <consortium name="EnsemblPlants"/>
        </authorList>
    </citation>
    <scope>IDENTIFICATION</scope>
</reference>
<sequence length="231" mass="24775">ISGISSGFRNGIFSGFRGGISLGRGCCLVSQRRVCGRGFRGGGGGFRRGRFRGVVCLEVDGGLGFCGWYDGDFVGMVGFREGGGGFVGVVKPALKATVVLVKAVWVVLAGLGGGNPASPYFIHPSKNTSQSLISEKFYGEGYGEWRRSMIIALSAKNKLGFVDGSLPKPAVTDSVYAAWMRCDAIIISYILRSLDNSIARSVLYLTTAREIWRDLEECYSQTSGPQLDTLQ</sequence>
<keyword evidence="3" id="KW-1185">Reference proteome</keyword>
<dbReference type="PANTHER" id="PTHR37610">
    <property type="entry name" value="CCHC-TYPE DOMAIN-CONTAINING PROTEIN"/>
    <property type="match status" value="1"/>
</dbReference>
<proteinExistence type="predicted"/>
<dbReference type="EnsemblPlants" id="AUR62000587-RA">
    <property type="protein sequence ID" value="AUR62000587-RA:cds"/>
    <property type="gene ID" value="AUR62000587"/>
</dbReference>
<dbReference type="Pfam" id="PF14244">
    <property type="entry name" value="Retrotran_gag_3"/>
    <property type="match status" value="1"/>
</dbReference>
<dbReference type="Proteomes" id="UP000596660">
    <property type="component" value="Unplaced"/>
</dbReference>
<reference evidence="2" key="1">
    <citation type="journal article" date="2017" name="Nature">
        <title>The genome of Chenopodium quinoa.</title>
        <authorList>
            <person name="Jarvis D.E."/>
            <person name="Ho Y.S."/>
            <person name="Lightfoot D.J."/>
            <person name="Schmoeckel S.M."/>
            <person name="Li B."/>
            <person name="Borm T.J.A."/>
            <person name="Ohyanagi H."/>
            <person name="Mineta K."/>
            <person name="Michell C.T."/>
            <person name="Saber N."/>
            <person name="Kharbatia N.M."/>
            <person name="Rupper R.R."/>
            <person name="Sharp A.R."/>
            <person name="Dally N."/>
            <person name="Boughton B.A."/>
            <person name="Woo Y.H."/>
            <person name="Gao G."/>
            <person name="Schijlen E.G.W.M."/>
            <person name="Guo X."/>
            <person name="Momin A.A."/>
            <person name="Negrao S."/>
            <person name="Al-Babili S."/>
            <person name="Gehring C."/>
            <person name="Roessner U."/>
            <person name="Jung C."/>
            <person name="Murphy K."/>
            <person name="Arold S.T."/>
            <person name="Gojobori T."/>
            <person name="van der Linden C.G."/>
            <person name="van Loo E.N."/>
            <person name="Jellen E.N."/>
            <person name="Maughan P.J."/>
            <person name="Tester M."/>
        </authorList>
    </citation>
    <scope>NUCLEOTIDE SEQUENCE [LARGE SCALE GENOMIC DNA]</scope>
    <source>
        <strain evidence="2">cv. PI 614886</strain>
    </source>
</reference>
<feature type="domain" description="Retrotransposon Copia-like N-terminal" evidence="1">
    <location>
        <begin position="123"/>
        <end position="170"/>
    </location>
</feature>
<dbReference type="PANTHER" id="PTHR37610:SF97">
    <property type="entry name" value="RETROTRANSPOSON GAG DOMAIN-CONTAINING PROTEIN"/>
    <property type="match status" value="1"/>
</dbReference>
<dbReference type="InterPro" id="IPR029472">
    <property type="entry name" value="Copia-like_N"/>
</dbReference>
<name>A0A803KNI1_CHEQI</name>